<dbReference type="STRING" id="1795832.A7Q00_05060"/>
<dbReference type="Pfam" id="PF18790">
    <property type="entry name" value="KfrB"/>
    <property type="match status" value="1"/>
</dbReference>
<dbReference type="Proteomes" id="UP000077726">
    <property type="component" value="Unassembled WGS sequence"/>
</dbReference>
<evidence type="ECO:0000259" key="2">
    <source>
        <dbReference type="PROSITE" id="PS51459"/>
    </source>
</evidence>
<dbReference type="Pfam" id="PF02661">
    <property type="entry name" value="Fic"/>
    <property type="match status" value="1"/>
</dbReference>
<keyword evidence="4" id="KW-1185">Reference proteome</keyword>
<dbReference type="InterPro" id="IPR040782">
    <property type="entry name" value="KfrB"/>
</dbReference>
<gene>
    <name evidence="3" type="ORF">A7Q00_05060</name>
</gene>
<dbReference type="OrthoDB" id="9813719at2"/>
<comment type="caution">
    <text evidence="3">The sequence shown here is derived from an EMBL/GenBank/DDBJ whole genome shotgun (WGS) entry which is preliminary data.</text>
</comment>
<protein>
    <recommendedName>
        <fullName evidence="2">Fido domain-containing protein</fullName>
    </recommendedName>
</protein>
<organism evidence="3 4">
    <name type="scientific">Eikenella halliae</name>
    <dbReference type="NCBI Taxonomy" id="1795832"/>
    <lineage>
        <taxon>Bacteria</taxon>
        <taxon>Pseudomonadati</taxon>
        <taxon>Pseudomonadota</taxon>
        <taxon>Betaproteobacteria</taxon>
        <taxon>Neisseriales</taxon>
        <taxon>Neisseriaceae</taxon>
        <taxon>Eikenella</taxon>
    </lineage>
</organism>
<dbReference type="EMBL" id="LXSQ01000013">
    <property type="protein sequence ID" value="OAM43538.1"/>
    <property type="molecule type" value="Genomic_DNA"/>
</dbReference>
<dbReference type="SUPFAM" id="SSF140931">
    <property type="entry name" value="Fic-like"/>
    <property type="match status" value="1"/>
</dbReference>
<feature type="domain" description="Fido" evidence="2">
    <location>
        <begin position="33"/>
        <end position="197"/>
    </location>
</feature>
<accession>A0A1B6VZ86</accession>
<dbReference type="InterPro" id="IPR036597">
    <property type="entry name" value="Fido-like_dom_sf"/>
</dbReference>
<name>A0A1B6VZ86_9NEIS</name>
<reference evidence="4" key="1">
    <citation type="submission" date="2016-05" db="EMBL/GenBank/DDBJ databases">
        <title>Draft genome of Corynebacterium afermentans subsp. afermentans LCDC 88199T.</title>
        <authorList>
            <person name="Bernier A.-M."/>
            <person name="Bernard K."/>
        </authorList>
    </citation>
    <scope>NUCLEOTIDE SEQUENCE [LARGE SCALE GENOMIC DNA]</scope>
    <source>
        <strain evidence="4">NML130454</strain>
    </source>
</reference>
<dbReference type="Gene3D" id="1.10.3290.10">
    <property type="entry name" value="Fido-like domain"/>
    <property type="match status" value="1"/>
</dbReference>
<proteinExistence type="predicted"/>
<sequence>MMGLTVQEQAIFDRAMSTNLLHGREELRQSQDFSFDGLKRLHDTTFYPAPDLPERIRAEMNNFYQMRPARDDWGGKLRFNITPYPYETYYSPLEQADYQQVERVIGLAKYASTKDLPFEEKVQRLAQVYAEVDYLHAFWDGNSRVNRAFVQELAASSGVELDFSKVSEKEMYIARDKSLAELNLSRRPEQLKNLTHMNPNPYVSLQGSLEELNQYYPKIDLPSVFRQIAVERAIRQELDYSQVRAVVNSSGVVLQRKSGDAWQDVERMPAEGMKAGIYPLGTAKPAAADQSYEGEVIYKDNASIFQKTKQGLIRHQNTEQLAGQVRVGQRYSIGKGQAKAASLTASRSMKQTHSRRLR</sequence>
<dbReference type="AlphaFoldDB" id="A0A1B6VZ86"/>
<evidence type="ECO:0000313" key="3">
    <source>
        <dbReference type="EMBL" id="OAM43538.1"/>
    </source>
</evidence>
<dbReference type="RefSeq" id="WP_082887751.1">
    <property type="nucleotide sequence ID" value="NZ_LXSQ01000013.1"/>
</dbReference>
<evidence type="ECO:0000256" key="1">
    <source>
        <dbReference type="SAM" id="MobiDB-lite"/>
    </source>
</evidence>
<feature type="region of interest" description="Disordered" evidence="1">
    <location>
        <begin position="338"/>
        <end position="358"/>
    </location>
</feature>
<evidence type="ECO:0000313" key="4">
    <source>
        <dbReference type="Proteomes" id="UP000077726"/>
    </source>
</evidence>
<dbReference type="PROSITE" id="PS51459">
    <property type="entry name" value="FIDO"/>
    <property type="match status" value="1"/>
</dbReference>
<dbReference type="InterPro" id="IPR003812">
    <property type="entry name" value="Fido"/>
</dbReference>